<proteinExistence type="predicted"/>
<reference evidence="2" key="1">
    <citation type="submission" date="2021-09" db="EMBL/GenBank/DDBJ databases">
        <authorList>
            <consortium name="AG Swart"/>
            <person name="Singh M."/>
            <person name="Singh A."/>
            <person name="Seah K."/>
            <person name="Emmerich C."/>
        </authorList>
    </citation>
    <scope>NUCLEOTIDE SEQUENCE</scope>
    <source>
        <strain evidence="2">ATCC30299</strain>
    </source>
</reference>
<sequence>MEKFRDWSRTLGILVGLAAVILEFKEIGFKVLIYLTIWTLIINTSSLLILKLDLGSQNLQQALVIVSWILGFNVSLLFWLYVYPMIGDSVKLPPVWHLSLDHGILLLFFIPEALNPKISFNFRDFFKAIYVMLAYLLVVMVPCALKGIVIYPGLSFNNSFTLIIVGVNIGTVVSGYYIGKYLNEGYSGKKAIKIQ</sequence>
<protein>
    <submittedName>
        <fullName evidence="2">Uncharacterized protein</fullName>
    </submittedName>
</protein>
<feature type="transmembrane region" description="Helical" evidence="1">
    <location>
        <begin position="7"/>
        <end position="25"/>
    </location>
</feature>
<keyword evidence="1" id="KW-1133">Transmembrane helix</keyword>
<keyword evidence="1" id="KW-0812">Transmembrane</keyword>
<name>A0AAU9IJK7_9CILI</name>
<dbReference type="AlphaFoldDB" id="A0AAU9IJK7"/>
<evidence type="ECO:0000313" key="2">
    <source>
        <dbReference type="EMBL" id="CAG9312373.1"/>
    </source>
</evidence>
<dbReference type="Proteomes" id="UP001162131">
    <property type="component" value="Unassembled WGS sequence"/>
</dbReference>
<dbReference type="EMBL" id="CAJZBQ010000006">
    <property type="protein sequence ID" value="CAG9312373.1"/>
    <property type="molecule type" value="Genomic_DNA"/>
</dbReference>
<feature type="transmembrane region" description="Helical" evidence="1">
    <location>
        <begin position="126"/>
        <end position="154"/>
    </location>
</feature>
<feature type="transmembrane region" description="Helical" evidence="1">
    <location>
        <begin position="160"/>
        <end position="179"/>
    </location>
</feature>
<feature type="transmembrane region" description="Helical" evidence="1">
    <location>
        <begin position="31"/>
        <end position="50"/>
    </location>
</feature>
<evidence type="ECO:0000256" key="1">
    <source>
        <dbReference type="SAM" id="Phobius"/>
    </source>
</evidence>
<evidence type="ECO:0000313" key="3">
    <source>
        <dbReference type="Proteomes" id="UP001162131"/>
    </source>
</evidence>
<keyword evidence="1" id="KW-0472">Membrane</keyword>
<feature type="transmembrane region" description="Helical" evidence="1">
    <location>
        <begin position="95"/>
        <end position="114"/>
    </location>
</feature>
<keyword evidence="3" id="KW-1185">Reference proteome</keyword>
<accession>A0AAU9IJK7</accession>
<organism evidence="2 3">
    <name type="scientific">Blepharisma stoltei</name>
    <dbReference type="NCBI Taxonomy" id="1481888"/>
    <lineage>
        <taxon>Eukaryota</taxon>
        <taxon>Sar</taxon>
        <taxon>Alveolata</taxon>
        <taxon>Ciliophora</taxon>
        <taxon>Postciliodesmatophora</taxon>
        <taxon>Heterotrichea</taxon>
        <taxon>Heterotrichida</taxon>
        <taxon>Blepharismidae</taxon>
        <taxon>Blepharisma</taxon>
    </lineage>
</organism>
<comment type="caution">
    <text evidence="2">The sequence shown here is derived from an EMBL/GenBank/DDBJ whole genome shotgun (WGS) entry which is preliminary data.</text>
</comment>
<gene>
    <name evidence="2" type="ORF">BSTOLATCC_MIC6480</name>
</gene>
<feature type="transmembrane region" description="Helical" evidence="1">
    <location>
        <begin position="62"/>
        <end position="83"/>
    </location>
</feature>